<dbReference type="PROSITE" id="PS50994">
    <property type="entry name" value="INTEGRASE"/>
    <property type="match status" value="1"/>
</dbReference>
<dbReference type="InterPro" id="IPR043502">
    <property type="entry name" value="DNA/RNA_pol_sf"/>
</dbReference>
<feature type="region of interest" description="Disordered" evidence="1">
    <location>
        <begin position="69"/>
        <end position="174"/>
    </location>
</feature>
<organism evidence="3 4">
    <name type="scientific">Gossypium australe</name>
    <dbReference type="NCBI Taxonomy" id="47621"/>
    <lineage>
        <taxon>Eukaryota</taxon>
        <taxon>Viridiplantae</taxon>
        <taxon>Streptophyta</taxon>
        <taxon>Embryophyta</taxon>
        <taxon>Tracheophyta</taxon>
        <taxon>Spermatophyta</taxon>
        <taxon>Magnoliopsida</taxon>
        <taxon>eudicotyledons</taxon>
        <taxon>Gunneridae</taxon>
        <taxon>Pentapetalae</taxon>
        <taxon>rosids</taxon>
        <taxon>malvids</taxon>
        <taxon>Malvales</taxon>
        <taxon>Malvaceae</taxon>
        <taxon>Malvoideae</taxon>
        <taxon>Gossypium</taxon>
    </lineage>
</organism>
<dbReference type="AlphaFoldDB" id="A0A5B6VNX6"/>
<feature type="compositionally biased region" description="Polar residues" evidence="1">
    <location>
        <begin position="85"/>
        <end position="104"/>
    </location>
</feature>
<accession>A0A5B6VNX6</accession>
<dbReference type="InterPro" id="IPR043128">
    <property type="entry name" value="Rev_trsase/Diguanyl_cyclase"/>
</dbReference>
<dbReference type="PANTHER" id="PTHR15503:SF45">
    <property type="entry name" value="RNA-DIRECTED DNA POLYMERASE HOMOLOG"/>
    <property type="match status" value="1"/>
</dbReference>
<feature type="domain" description="Integrase catalytic" evidence="2">
    <location>
        <begin position="440"/>
        <end position="539"/>
    </location>
</feature>
<evidence type="ECO:0000256" key="1">
    <source>
        <dbReference type="SAM" id="MobiDB-lite"/>
    </source>
</evidence>
<sequence length="601" mass="68683">MFVIEYEREFLRLSKNARECVSKEAIMCKRFEEGLDEDIRLLVGILELKEYVVLVDRACKAEELGKEKRKADFEARDSRKRSMNKPFQSSSKKSWDSYTRSNASIGYPNRDRGKQYSSPKAQATSVSSVDCPELAEKDNFQNTRPNNTTTRGRPPRNMGNVTSSKGMKKDLAVRSEARAPTRAYAIRGCQEASSPDVITGTFSLYDTNVIVLINPGLTHSYVCEKLVSSKSLPVESTEFVIKVSNLLSKYVLVDKVCKNCPLMTRGMDWLMVHDAARYVRKGCDVYLAYVPDKKVSESKIESAPVVCEYLDVFLEELPRLTPIREVEFAIELVLGTSPISIAPYRMAPIELKELKAQLQELSDRGFARPSFSPWGAPVLFIKKKDGSMGLCIDYRQLYKVTIKNKYSLPRIDDLFDQLKGATIFSKIDLRSGYYQLRVKDLDMPKTTFRTRIAPVSKKKDVVRVVVDRLTKLAHFILVRTDFYLDRLAELYISEIVSLHGVPVSIISDRDLRFTSQFWKKLQEALGTQLHFSTAFHPQTIDPSHIISLTEIEIQPDMTYNEEPIRILSRKVKELRNKKIALVKVLGQCHRLQKLRGNPRMI</sequence>
<dbReference type="Proteomes" id="UP000325315">
    <property type="component" value="Unassembled WGS sequence"/>
</dbReference>
<dbReference type="GO" id="GO:0015074">
    <property type="term" value="P:DNA integration"/>
    <property type="evidence" value="ECO:0007669"/>
    <property type="project" value="InterPro"/>
</dbReference>
<dbReference type="InterPro" id="IPR000477">
    <property type="entry name" value="RT_dom"/>
</dbReference>
<dbReference type="InterPro" id="IPR032567">
    <property type="entry name" value="RTL1-rel"/>
</dbReference>
<dbReference type="Pfam" id="PF08284">
    <property type="entry name" value="RVP_2"/>
    <property type="match status" value="1"/>
</dbReference>
<comment type="caution">
    <text evidence="3">The sequence shown here is derived from an EMBL/GenBank/DDBJ whole genome shotgun (WGS) entry which is preliminary data.</text>
</comment>
<dbReference type="Gene3D" id="3.30.420.10">
    <property type="entry name" value="Ribonuclease H-like superfamily/Ribonuclease H"/>
    <property type="match status" value="1"/>
</dbReference>
<dbReference type="GO" id="GO:0003676">
    <property type="term" value="F:nucleic acid binding"/>
    <property type="evidence" value="ECO:0007669"/>
    <property type="project" value="InterPro"/>
</dbReference>
<gene>
    <name evidence="3" type="ORF">EPI10_016419</name>
</gene>
<dbReference type="InterPro" id="IPR001584">
    <property type="entry name" value="Integrase_cat-core"/>
</dbReference>
<proteinExistence type="predicted"/>
<evidence type="ECO:0000313" key="4">
    <source>
        <dbReference type="Proteomes" id="UP000325315"/>
    </source>
</evidence>
<dbReference type="Gene3D" id="3.30.70.270">
    <property type="match status" value="1"/>
</dbReference>
<protein>
    <submittedName>
        <fullName evidence="3">DNA/RNA polymerases superfamily protein</fullName>
    </submittedName>
</protein>
<dbReference type="Pfam" id="PF00078">
    <property type="entry name" value="RVT_1"/>
    <property type="match status" value="1"/>
</dbReference>
<dbReference type="EMBL" id="SMMG02000006">
    <property type="protein sequence ID" value="KAA3470734.1"/>
    <property type="molecule type" value="Genomic_DNA"/>
</dbReference>
<dbReference type="CDD" id="cd01647">
    <property type="entry name" value="RT_LTR"/>
    <property type="match status" value="1"/>
</dbReference>
<evidence type="ECO:0000313" key="3">
    <source>
        <dbReference type="EMBL" id="KAA3470734.1"/>
    </source>
</evidence>
<dbReference type="InterPro" id="IPR036397">
    <property type="entry name" value="RNaseH_sf"/>
</dbReference>
<dbReference type="InterPro" id="IPR012337">
    <property type="entry name" value="RNaseH-like_sf"/>
</dbReference>
<reference evidence="4" key="1">
    <citation type="journal article" date="2019" name="Plant Biotechnol. J.">
        <title>Genome sequencing of the Australian wild diploid species Gossypium australe highlights disease resistance and delayed gland morphogenesis.</title>
        <authorList>
            <person name="Cai Y."/>
            <person name="Cai X."/>
            <person name="Wang Q."/>
            <person name="Wang P."/>
            <person name="Zhang Y."/>
            <person name="Cai C."/>
            <person name="Xu Y."/>
            <person name="Wang K."/>
            <person name="Zhou Z."/>
            <person name="Wang C."/>
            <person name="Geng S."/>
            <person name="Li B."/>
            <person name="Dong Q."/>
            <person name="Hou Y."/>
            <person name="Wang H."/>
            <person name="Ai P."/>
            <person name="Liu Z."/>
            <person name="Yi F."/>
            <person name="Sun M."/>
            <person name="An G."/>
            <person name="Cheng J."/>
            <person name="Zhang Y."/>
            <person name="Shi Q."/>
            <person name="Xie Y."/>
            <person name="Shi X."/>
            <person name="Chang Y."/>
            <person name="Huang F."/>
            <person name="Chen Y."/>
            <person name="Hong S."/>
            <person name="Mi L."/>
            <person name="Sun Q."/>
            <person name="Zhang L."/>
            <person name="Zhou B."/>
            <person name="Peng R."/>
            <person name="Zhang X."/>
            <person name="Liu F."/>
        </authorList>
    </citation>
    <scope>NUCLEOTIDE SEQUENCE [LARGE SCALE GENOMIC DNA]</scope>
    <source>
        <strain evidence="4">cv. PA1801</strain>
    </source>
</reference>
<dbReference type="SUPFAM" id="SSF56672">
    <property type="entry name" value="DNA/RNA polymerases"/>
    <property type="match status" value="1"/>
</dbReference>
<dbReference type="PANTHER" id="PTHR15503">
    <property type="entry name" value="LDOC1 RELATED"/>
    <property type="match status" value="1"/>
</dbReference>
<dbReference type="SUPFAM" id="SSF53098">
    <property type="entry name" value="Ribonuclease H-like"/>
    <property type="match status" value="1"/>
</dbReference>
<name>A0A5B6VNX6_9ROSI</name>
<dbReference type="Gene3D" id="3.10.10.10">
    <property type="entry name" value="HIV Type 1 Reverse Transcriptase, subunit A, domain 1"/>
    <property type="match status" value="1"/>
</dbReference>
<feature type="compositionally biased region" description="Low complexity" evidence="1">
    <location>
        <begin position="142"/>
        <end position="157"/>
    </location>
</feature>
<evidence type="ECO:0000259" key="2">
    <source>
        <dbReference type="PROSITE" id="PS50994"/>
    </source>
</evidence>
<feature type="compositionally biased region" description="Polar residues" evidence="1">
    <location>
        <begin position="115"/>
        <end position="128"/>
    </location>
</feature>
<keyword evidence="4" id="KW-1185">Reference proteome</keyword>